<name>A0ACB7NYP2_9PEZI</name>
<dbReference type="Proteomes" id="UP000724584">
    <property type="component" value="Unassembled WGS sequence"/>
</dbReference>
<protein>
    <submittedName>
        <fullName evidence="1">Uncharacterized protein</fullName>
    </submittedName>
</protein>
<proteinExistence type="predicted"/>
<sequence length="306" mass="33033">MSASDISNKAQEVIDEAFSRHPPQTPITKTNIAHARRLITFVFDDFDDGSKPYPGDAQKRRAFQQLDSATLAALSVLIRVRDIRARGIPIIEAICAKAPSVVLATCWYNDVDLWKAFLGVPSNSAEYGKFRKDAVDAILQPAAPRHPATAPPLSGSVDAVPGSEDVAGFTCPSCNSRLPEGKGLADGQDTGTNSVDVPGMRHIPPTAGNPPSFAAPTAAEPSHAAAAHARTDPKESQNALPRLAFMLGHLESRDKTDGRSAYAIFTRKADTARRFVRWLSGARSKPVGKPELQRRIASQPIHRQQF</sequence>
<evidence type="ECO:0000313" key="2">
    <source>
        <dbReference type="Proteomes" id="UP000724584"/>
    </source>
</evidence>
<dbReference type="EMBL" id="JAGIZQ010000006">
    <property type="protein sequence ID" value="KAH6623306.1"/>
    <property type="molecule type" value="Genomic_DNA"/>
</dbReference>
<accession>A0ACB7NYP2</accession>
<gene>
    <name evidence="1" type="ORF">F5144DRAFT_357786</name>
</gene>
<evidence type="ECO:0000313" key="1">
    <source>
        <dbReference type="EMBL" id="KAH6623306.1"/>
    </source>
</evidence>
<keyword evidence="2" id="KW-1185">Reference proteome</keyword>
<comment type="caution">
    <text evidence="1">The sequence shown here is derived from an EMBL/GenBank/DDBJ whole genome shotgun (WGS) entry which is preliminary data.</text>
</comment>
<organism evidence="1 2">
    <name type="scientific">Chaetomium tenue</name>
    <dbReference type="NCBI Taxonomy" id="1854479"/>
    <lineage>
        <taxon>Eukaryota</taxon>
        <taxon>Fungi</taxon>
        <taxon>Dikarya</taxon>
        <taxon>Ascomycota</taxon>
        <taxon>Pezizomycotina</taxon>
        <taxon>Sordariomycetes</taxon>
        <taxon>Sordariomycetidae</taxon>
        <taxon>Sordariales</taxon>
        <taxon>Chaetomiaceae</taxon>
        <taxon>Chaetomium</taxon>
    </lineage>
</organism>
<reference evidence="1 2" key="1">
    <citation type="journal article" date="2021" name="Nat. Commun.">
        <title>Genetic determinants of endophytism in the Arabidopsis root mycobiome.</title>
        <authorList>
            <person name="Mesny F."/>
            <person name="Miyauchi S."/>
            <person name="Thiergart T."/>
            <person name="Pickel B."/>
            <person name="Atanasova L."/>
            <person name="Karlsson M."/>
            <person name="Huettel B."/>
            <person name="Barry K.W."/>
            <person name="Haridas S."/>
            <person name="Chen C."/>
            <person name="Bauer D."/>
            <person name="Andreopoulos W."/>
            <person name="Pangilinan J."/>
            <person name="LaButti K."/>
            <person name="Riley R."/>
            <person name="Lipzen A."/>
            <person name="Clum A."/>
            <person name="Drula E."/>
            <person name="Henrissat B."/>
            <person name="Kohler A."/>
            <person name="Grigoriev I.V."/>
            <person name="Martin F.M."/>
            <person name="Hacquard S."/>
        </authorList>
    </citation>
    <scope>NUCLEOTIDE SEQUENCE [LARGE SCALE GENOMIC DNA]</scope>
    <source>
        <strain evidence="1 2">MPI-SDFR-AT-0079</strain>
    </source>
</reference>